<dbReference type="PANTHER" id="PTHR33490">
    <property type="entry name" value="BLR5614 PROTEIN-RELATED"/>
    <property type="match status" value="1"/>
</dbReference>
<evidence type="ECO:0000313" key="3">
    <source>
        <dbReference type="Proteomes" id="UP000722336"/>
    </source>
</evidence>
<protein>
    <submittedName>
        <fullName evidence="2">Transglutaminase family protein</fullName>
    </submittedName>
</protein>
<gene>
    <name evidence="2" type="ORF">KCG44_13300</name>
</gene>
<dbReference type="InterPro" id="IPR002931">
    <property type="entry name" value="Transglutaminase-like"/>
</dbReference>
<dbReference type="Proteomes" id="UP000722336">
    <property type="component" value="Unassembled WGS sequence"/>
</dbReference>
<evidence type="ECO:0000313" key="2">
    <source>
        <dbReference type="EMBL" id="MBV7257757.1"/>
    </source>
</evidence>
<dbReference type="Pfam" id="PF01841">
    <property type="entry name" value="Transglut_core"/>
    <property type="match status" value="1"/>
</dbReference>
<proteinExistence type="predicted"/>
<accession>A0ABS6SH67</accession>
<dbReference type="EMBL" id="JAGSPA010000004">
    <property type="protein sequence ID" value="MBV7257757.1"/>
    <property type="molecule type" value="Genomic_DNA"/>
</dbReference>
<name>A0ABS6SH67_9SPHN</name>
<comment type="caution">
    <text evidence="2">The sequence shown here is derived from an EMBL/GenBank/DDBJ whole genome shotgun (WGS) entry which is preliminary data.</text>
</comment>
<sequence length="258" mass="28243">MKLKINVHLDYLLNAPADLLLQIEAASMADQHIDRARIDVPGDGHFARISGEEGIGERIWLHREGQFTADYSAIVDVSRAVNDCRVMEQMPVHQLPGDTVKYLMGSRYCPANAFQSFVSAEFGTLSGGARIMAMRDWIEDSFTYTPGASNADTTARDTFVQRQGICRDYAHVLITMARASAIPARMASVYAIGVEPQDFHAVAEVYLGGSWQLVDPTGMAPVDGIARIGVGRDAADISFMTVYGRASLQAQTVQVERL</sequence>
<evidence type="ECO:0000259" key="1">
    <source>
        <dbReference type="SMART" id="SM00460"/>
    </source>
</evidence>
<keyword evidence="3" id="KW-1185">Reference proteome</keyword>
<dbReference type="SMART" id="SM00460">
    <property type="entry name" value="TGc"/>
    <property type="match status" value="1"/>
</dbReference>
<dbReference type="PANTHER" id="PTHR33490:SF12">
    <property type="entry name" value="BLL5557 PROTEIN"/>
    <property type="match status" value="1"/>
</dbReference>
<dbReference type="RefSeq" id="WP_218446587.1">
    <property type="nucleotide sequence ID" value="NZ_JAGSPA010000004.1"/>
</dbReference>
<organism evidence="2 3">
    <name type="scientific">Pacificimonas pallii</name>
    <dbReference type="NCBI Taxonomy" id="2827236"/>
    <lineage>
        <taxon>Bacteria</taxon>
        <taxon>Pseudomonadati</taxon>
        <taxon>Pseudomonadota</taxon>
        <taxon>Alphaproteobacteria</taxon>
        <taxon>Sphingomonadales</taxon>
        <taxon>Sphingosinicellaceae</taxon>
        <taxon>Pacificimonas</taxon>
    </lineage>
</organism>
<reference evidence="2 3" key="1">
    <citation type="submission" date="2021-04" db="EMBL/GenBank/DDBJ databases">
        <authorList>
            <person name="Pira H."/>
            <person name="Risdian C."/>
            <person name="Wink J."/>
        </authorList>
    </citation>
    <scope>NUCLEOTIDE SEQUENCE [LARGE SCALE GENOMIC DNA]</scope>
    <source>
        <strain evidence="2 3">WHA3</strain>
    </source>
</reference>
<feature type="domain" description="Transglutaminase-like" evidence="1">
    <location>
        <begin position="158"/>
        <end position="218"/>
    </location>
</feature>